<dbReference type="AlphaFoldDB" id="A0A4Y7PVB2"/>
<protein>
    <recommendedName>
        <fullName evidence="1">F-box domain-containing protein</fullName>
    </recommendedName>
</protein>
<dbReference type="CDD" id="cd09917">
    <property type="entry name" value="F-box_SF"/>
    <property type="match status" value="1"/>
</dbReference>
<evidence type="ECO:0000313" key="3">
    <source>
        <dbReference type="Proteomes" id="UP000294933"/>
    </source>
</evidence>
<dbReference type="SUPFAM" id="SSF81383">
    <property type="entry name" value="F-box domain"/>
    <property type="match status" value="1"/>
</dbReference>
<feature type="domain" description="F-box" evidence="1">
    <location>
        <begin position="2"/>
        <end position="50"/>
    </location>
</feature>
<dbReference type="VEuPathDB" id="FungiDB:BD410DRAFT_842079"/>
<keyword evidence="3" id="KW-1185">Reference proteome</keyword>
<dbReference type="EMBL" id="ML170197">
    <property type="protein sequence ID" value="TDL19343.1"/>
    <property type="molecule type" value="Genomic_DNA"/>
</dbReference>
<dbReference type="Pfam" id="PF00646">
    <property type="entry name" value="F-box"/>
    <property type="match status" value="1"/>
</dbReference>
<dbReference type="InterPro" id="IPR036047">
    <property type="entry name" value="F-box-like_dom_sf"/>
</dbReference>
<evidence type="ECO:0000259" key="1">
    <source>
        <dbReference type="PROSITE" id="PS50181"/>
    </source>
</evidence>
<sequence length="337" mass="38602">MELSEDILPIDVWDRIFESLNLPELHRLSVTSRAFYVAVRNHLNLRFRLLLKEYVSDVSEFRCLMWNSEVVISGSRALQFVMPTPSPAWTIQPADLDLYAPLDQEDEILAQLLDEEGYRLDRWLDNLSIPPFPNKIHDEHTMYNMSQDIARIITVSHPKRQKSIDIIVSDSSSPLTAIFAFHSTPVMNWISAYSVTVAYPLMTFNGRGLISALNFAGSATVLSHRVQYALLKYRDGRHFTFATDPSEWEGVHACGTRHNCLQTIRHSNDVGTAFMTFSPRRRMPKDTSRRARRRDVKVGAIWRLGGSLCALGNDSNRQYGKGMQPFRVAVSDLTRRW</sequence>
<accession>A0A4Y7PVB2</accession>
<organism evidence="2 3">
    <name type="scientific">Rickenella mellea</name>
    <dbReference type="NCBI Taxonomy" id="50990"/>
    <lineage>
        <taxon>Eukaryota</taxon>
        <taxon>Fungi</taxon>
        <taxon>Dikarya</taxon>
        <taxon>Basidiomycota</taxon>
        <taxon>Agaricomycotina</taxon>
        <taxon>Agaricomycetes</taxon>
        <taxon>Hymenochaetales</taxon>
        <taxon>Rickenellaceae</taxon>
        <taxon>Rickenella</taxon>
    </lineage>
</organism>
<gene>
    <name evidence="2" type="ORF">BD410DRAFT_842079</name>
</gene>
<dbReference type="SMART" id="SM00256">
    <property type="entry name" value="FBOX"/>
    <property type="match status" value="1"/>
</dbReference>
<reference evidence="2 3" key="1">
    <citation type="submission" date="2018-06" db="EMBL/GenBank/DDBJ databases">
        <title>A transcriptomic atlas of mushroom development highlights an independent origin of complex multicellularity.</title>
        <authorList>
            <consortium name="DOE Joint Genome Institute"/>
            <person name="Krizsan K."/>
            <person name="Almasi E."/>
            <person name="Merenyi Z."/>
            <person name="Sahu N."/>
            <person name="Viragh M."/>
            <person name="Koszo T."/>
            <person name="Mondo S."/>
            <person name="Kiss B."/>
            <person name="Balint B."/>
            <person name="Kues U."/>
            <person name="Barry K."/>
            <person name="Hegedus J.C."/>
            <person name="Henrissat B."/>
            <person name="Johnson J."/>
            <person name="Lipzen A."/>
            <person name="Ohm R."/>
            <person name="Nagy I."/>
            <person name="Pangilinan J."/>
            <person name="Yan J."/>
            <person name="Xiong Y."/>
            <person name="Grigoriev I.V."/>
            <person name="Hibbett D.S."/>
            <person name="Nagy L.G."/>
        </authorList>
    </citation>
    <scope>NUCLEOTIDE SEQUENCE [LARGE SCALE GENOMIC DNA]</scope>
    <source>
        <strain evidence="2 3">SZMC22713</strain>
    </source>
</reference>
<dbReference type="PROSITE" id="PS50181">
    <property type="entry name" value="FBOX"/>
    <property type="match status" value="1"/>
</dbReference>
<dbReference type="OrthoDB" id="3067340at2759"/>
<name>A0A4Y7PVB2_9AGAM</name>
<evidence type="ECO:0000313" key="2">
    <source>
        <dbReference type="EMBL" id="TDL19343.1"/>
    </source>
</evidence>
<dbReference type="Proteomes" id="UP000294933">
    <property type="component" value="Unassembled WGS sequence"/>
</dbReference>
<dbReference type="InterPro" id="IPR001810">
    <property type="entry name" value="F-box_dom"/>
</dbReference>
<proteinExistence type="predicted"/>